<dbReference type="Gene3D" id="3.40.1780.10">
    <property type="entry name" value="QueA-like"/>
    <property type="match status" value="1"/>
</dbReference>
<dbReference type="InterPro" id="IPR003699">
    <property type="entry name" value="QueA"/>
</dbReference>
<gene>
    <name evidence="5" type="primary">queA_54</name>
    <name evidence="5" type="ORF">SDC9_202755</name>
</gene>
<reference evidence="5" key="1">
    <citation type="submission" date="2019-08" db="EMBL/GenBank/DDBJ databases">
        <authorList>
            <person name="Kucharzyk K."/>
            <person name="Murdoch R.W."/>
            <person name="Higgins S."/>
            <person name="Loffler F."/>
        </authorList>
    </citation>
    <scope>NUCLEOTIDE SEQUENCE</scope>
</reference>
<dbReference type="PANTHER" id="PTHR30307:SF0">
    <property type="entry name" value="S-ADENOSYLMETHIONINE:TRNA RIBOSYLTRANSFERASE-ISOMERASE"/>
    <property type="match status" value="1"/>
</dbReference>
<organism evidence="5">
    <name type="scientific">bioreactor metagenome</name>
    <dbReference type="NCBI Taxonomy" id="1076179"/>
    <lineage>
        <taxon>unclassified sequences</taxon>
        <taxon>metagenomes</taxon>
        <taxon>ecological metagenomes</taxon>
    </lineage>
</organism>
<dbReference type="EMBL" id="VSSQ01123915">
    <property type="protein sequence ID" value="MPN55076.1"/>
    <property type="molecule type" value="Genomic_DNA"/>
</dbReference>
<proteinExistence type="predicted"/>
<evidence type="ECO:0000313" key="5">
    <source>
        <dbReference type="EMBL" id="MPN55076.1"/>
    </source>
</evidence>
<dbReference type="InterPro" id="IPR036100">
    <property type="entry name" value="QueA_sf"/>
</dbReference>
<evidence type="ECO:0000256" key="1">
    <source>
        <dbReference type="ARBA" id="ARBA00022490"/>
    </source>
</evidence>
<keyword evidence="3" id="KW-0949">S-adenosyl-L-methionine</keyword>
<dbReference type="Pfam" id="PF02547">
    <property type="entry name" value="Queuosine_synth"/>
    <property type="match status" value="1"/>
</dbReference>
<keyword evidence="2 5" id="KW-0808">Transferase</keyword>
<accession>A0A645IV71</accession>
<keyword evidence="4" id="KW-0671">Queuosine biosynthesis</keyword>
<comment type="caution">
    <text evidence="5">The sequence shown here is derived from an EMBL/GenBank/DDBJ whole genome shotgun (WGS) entry which is preliminary data.</text>
</comment>
<keyword evidence="5" id="KW-0328">Glycosyltransferase</keyword>
<dbReference type="EC" id="2.4.99.17" evidence="5"/>
<name>A0A645IV71_9ZZZZ</name>
<keyword evidence="1" id="KW-0963">Cytoplasm</keyword>
<sequence length="154" mass="17523">MLTELENRGIKIVKINLTIGQGVFNKIKVEDITRHPIHHEYFEVSLEAAETINRAIKIGRNVFAVGASVVRALESSVLTSGQVKPNKGWTDKFIYPQYNFKIANKLLTNFHLPASPQLLLTAAFADRELILKAYKRAIRDEYRFYAYGDAMLII</sequence>
<dbReference type="AlphaFoldDB" id="A0A645IV71"/>
<dbReference type="GO" id="GO:0051075">
    <property type="term" value="F:S-adenosylmethionine:tRNA ribosyltransferase-isomerase activity"/>
    <property type="evidence" value="ECO:0007669"/>
    <property type="project" value="UniProtKB-EC"/>
</dbReference>
<evidence type="ECO:0000256" key="4">
    <source>
        <dbReference type="ARBA" id="ARBA00022785"/>
    </source>
</evidence>
<evidence type="ECO:0000256" key="3">
    <source>
        <dbReference type="ARBA" id="ARBA00022691"/>
    </source>
</evidence>
<protein>
    <submittedName>
        <fullName evidence="5">S-adenosylmethionine:tRNA ribosyltransferase-isomerase</fullName>
        <ecNumber evidence="5">2.4.99.17</ecNumber>
    </submittedName>
</protein>
<dbReference type="PANTHER" id="PTHR30307">
    <property type="entry name" value="S-ADENOSYLMETHIONINE:TRNA RIBOSYLTRANSFERASE-ISOMERASE"/>
    <property type="match status" value="1"/>
</dbReference>
<dbReference type="GO" id="GO:0008616">
    <property type="term" value="P:tRNA queuosine(34) biosynthetic process"/>
    <property type="evidence" value="ECO:0007669"/>
    <property type="project" value="UniProtKB-KW"/>
</dbReference>
<evidence type="ECO:0000256" key="2">
    <source>
        <dbReference type="ARBA" id="ARBA00022679"/>
    </source>
</evidence>
<dbReference type="InterPro" id="IPR042118">
    <property type="entry name" value="QueA_dom1"/>
</dbReference>
<keyword evidence="5" id="KW-0413">Isomerase</keyword>
<dbReference type="SUPFAM" id="SSF111337">
    <property type="entry name" value="QueA-like"/>
    <property type="match status" value="1"/>
</dbReference>